<evidence type="ECO:0000256" key="4">
    <source>
        <dbReference type="ARBA" id="ARBA00022603"/>
    </source>
</evidence>
<evidence type="ECO:0000259" key="9">
    <source>
        <dbReference type="Pfam" id="PF08241"/>
    </source>
</evidence>
<evidence type="ECO:0000256" key="6">
    <source>
        <dbReference type="ARBA" id="ARBA00022691"/>
    </source>
</evidence>
<keyword evidence="7 8" id="KW-0093">Biotin biosynthesis</keyword>
<evidence type="ECO:0000256" key="1">
    <source>
        <dbReference type="ARBA" id="ARBA00000852"/>
    </source>
</evidence>
<sequence length="274" mass="30028">MTPVAIDSRLVRRHFDAHAEDYDRYALVQCRVVERLAATCAVPLRGGGAILDVGTGTGLLARRLHRLAPRRPLVVSDLAHGMTRHARTGLSASAAVDADAVALPFAGASFGLVASSSVYQWVEDLDLAFTEVARVLLPGGWFAFALFGENSLHELKDSYRRALRDCGSERRSHLQEFPGREQTLAALEAAAFEVHDVFVEEEVDCYGDVPQLLRALKKIGAGNASRQRPPGLASRRVMERMMDIYRRDYGAAEGIPASYEVIYGLARKPGRGRP</sequence>
<comment type="caution">
    <text evidence="10">The sequence shown here is derived from an EMBL/GenBank/DDBJ whole genome shotgun (WGS) entry which is preliminary data.</text>
</comment>
<evidence type="ECO:0000313" key="10">
    <source>
        <dbReference type="EMBL" id="ORJ62884.1"/>
    </source>
</evidence>
<dbReference type="Gene3D" id="3.40.50.150">
    <property type="entry name" value="Vaccinia Virus protein VP39"/>
    <property type="match status" value="1"/>
</dbReference>
<dbReference type="STRING" id="1969733.B5V00_02170"/>
<dbReference type="GO" id="GO:0008757">
    <property type="term" value="F:S-adenosylmethionine-dependent methyltransferase activity"/>
    <property type="evidence" value="ECO:0007669"/>
    <property type="project" value="InterPro"/>
</dbReference>
<keyword evidence="6 8" id="KW-0949">S-adenosyl-L-methionine</keyword>
<dbReference type="AlphaFoldDB" id="A0A1X0YD34"/>
<dbReference type="PANTHER" id="PTHR13090:SF1">
    <property type="entry name" value="ARGININE-HYDROXYLASE NDUFAF5, MITOCHONDRIAL"/>
    <property type="match status" value="1"/>
</dbReference>
<dbReference type="EMBL" id="NAAD01000002">
    <property type="protein sequence ID" value="ORJ62884.1"/>
    <property type="molecule type" value="Genomic_DNA"/>
</dbReference>
<dbReference type="HAMAP" id="MF_00835">
    <property type="entry name" value="BioC"/>
    <property type="match status" value="1"/>
</dbReference>
<dbReference type="InterPro" id="IPR013216">
    <property type="entry name" value="Methyltransf_11"/>
</dbReference>
<dbReference type="RefSeq" id="WP_085009071.1">
    <property type="nucleotide sequence ID" value="NZ_NAAD01000002.1"/>
</dbReference>
<protein>
    <recommendedName>
        <fullName evidence="3 8">Malonyl-[acyl-carrier protein] O-methyltransferase</fullName>
        <shortName evidence="8">Malonyl-ACP O-methyltransferase</shortName>
        <ecNumber evidence="3 8">2.1.1.197</ecNumber>
    </recommendedName>
    <alternativeName>
        <fullName evidence="8">Biotin synthesis protein BioC</fullName>
    </alternativeName>
</protein>
<dbReference type="GO" id="GO:0009102">
    <property type="term" value="P:biotin biosynthetic process"/>
    <property type="evidence" value="ECO:0007669"/>
    <property type="project" value="UniProtKB-UniRule"/>
</dbReference>
<dbReference type="PANTHER" id="PTHR13090">
    <property type="entry name" value="ARGININE-HYDROXYLASE NDUFAF5, MITOCHONDRIAL"/>
    <property type="match status" value="1"/>
</dbReference>
<keyword evidence="4 8" id="KW-0489">Methyltransferase</keyword>
<accession>A0A1X0YD34</accession>
<evidence type="ECO:0000256" key="2">
    <source>
        <dbReference type="ARBA" id="ARBA00004746"/>
    </source>
</evidence>
<evidence type="ECO:0000313" key="11">
    <source>
        <dbReference type="Proteomes" id="UP000193136"/>
    </source>
</evidence>
<dbReference type="UniPathway" id="UPA00078"/>
<comment type="catalytic activity">
    <reaction evidence="1 8">
        <text>malonyl-[ACP] + S-adenosyl-L-methionine = malonyl-[ACP] methyl ester + S-adenosyl-L-homocysteine</text>
        <dbReference type="Rhea" id="RHEA:17105"/>
        <dbReference type="Rhea" id="RHEA-COMP:9623"/>
        <dbReference type="Rhea" id="RHEA-COMP:9954"/>
        <dbReference type="ChEBI" id="CHEBI:57856"/>
        <dbReference type="ChEBI" id="CHEBI:59789"/>
        <dbReference type="ChEBI" id="CHEBI:78449"/>
        <dbReference type="ChEBI" id="CHEBI:78845"/>
        <dbReference type="EC" id="2.1.1.197"/>
    </reaction>
</comment>
<dbReference type="GO" id="GO:0010340">
    <property type="term" value="F:carboxyl-O-methyltransferase activity"/>
    <property type="evidence" value="ECO:0007669"/>
    <property type="project" value="UniProtKB-UniRule"/>
</dbReference>
<evidence type="ECO:0000256" key="8">
    <source>
        <dbReference type="HAMAP-Rule" id="MF_00835"/>
    </source>
</evidence>
<dbReference type="InterPro" id="IPR011814">
    <property type="entry name" value="BioC"/>
</dbReference>
<dbReference type="CDD" id="cd02440">
    <property type="entry name" value="AdoMet_MTases"/>
    <property type="match status" value="1"/>
</dbReference>
<dbReference type="Proteomes" id="UP000193136">
    <property type="component" value="Unassembled WGS sequence"/>
</dbReference>
<gene>
    <name evidence="8" type="primary">bioC</name>
    <name evidence="10" type="ORF">B5V00_02170</name>
</gene>
<dbReference type="GO" id="GO:0102130">
    <property type="term" value="F:malonyl-CoA methyltransferase activity"/>
    <property type="evidence" value="ECO:0007669"/>
    <property type="project" value="UniProtKB-EC"/>
</dbReference>
<dbReference type="SUPFAM" id="SSF53335">
    <property type="entry name" value="S-adenosyl-L-methionine-dependent methyltransferases"/>
    <property type="match status" value="1"/>
</dbReference>
<dbReference type="OrthoDB" id="9786194at2"/>
<dbReference type="Pfam" id="PF08241">
    <property type="entry name" value="Methyltransf_11"/>
    <property type="match status" value="1"/>
</dbReference>
<dbReference type="GO" id="GO:0032259">
    <property type="term" value="P:methylation"/>
    <property type="evidence" value="ECO:0007669"/>
    <property type="project" value="UniProtKB-KW"/>
</dbReference>
<keyword evidence="5 8" id="KW-0808">Transferase</keyword>
<evidence type="ECO:0000256" key="5">
    <source>
        <dbReference type="ARBA" id="ARBA00022679"/>
    </source>
</evidence>
<comment type="pathway">
    <text evidence="2 8">Cofactor biosynthesis; biotin biosynthesis.</text>
</comment>
<dbReference type="EC" id="2.1.1.197" evidence="3 8"/>
<dbReference type="InterPro" id="IPR050602">
    <property type="entry name" value="Malonyl-ACP_OMT"/>
</dbReference>
<proteinExistence type="inferred from homology"/>
<keyword evidence="11" id="KW-1185">Reference proteome</keyword>
<dbReference type="InterPro" id="IPR029063">
    <property type="entry name" value="SAM-dependent_MTases_sf"/>
</dbReference>
<name>A0A1X0YD34_9BACT</name>
<comment type="function">
    <text evidence="8">Converts the free carboxyl group of a malonyl-thioester to its methyl ester by transfer of a methyl group from S-adenosyl-L-methionine (SAM). It allows to synthesize pimeloyl-ACP via the fatty acid synthetic pathway.</text>
</comment>
<reference evidence="10 11" key="1">
    <citation type="submission" date="2017-03" db="EMBL/GenBank/DDBJ databases">
        <title>Genome sequence of Geothermobacter sp. EPR-M, Deep-Sea Iron Reducer.</title>
        <authorList>
            <person name="Tully B."/>
            <person name="Savalia P."/>
            <person name="Abuyen K."/>
            <person name="Baughan C."/>
            <person name="Romero E."/>
            <person name="Ronkowski C."/>
            <person name="Torres B."/>
            <person name="Tremblay J."/>
            <person name="Trujillo A."/>
            <person name="Tyler M."/>
            <person name="Perez-Rodriguez I."/>
            <person name="Amend J."/>
        </authorList>
    </citation>
    <scope>NUCLEOTIDE SEQUENCE [LARGE SCALE GENOMIC DNA]</scope>
    <source>
        <strain evidence="10 11">EPR-M</strain>
    </source>
</reference>
<organism evidence="10 11">
    <name type="scientific">Geothermobacter hydrogeniphilus</name>
    <dbReference type="NCBI Taxonomy" id="1969733"/>
    <lineage>
        <taxon>Bacteria</taxon>
        <taxon>Pseudomonadati</taxon>
        <taxon>Thermodesulfobacteriota</taxon>
        <taxon>Desulfuromonadia</taxon>
        <taxon>Desulfuromonadales</taxon>
        <taxon>Geothermobacteraceae</taxon>
        <taxon>Geothermobacter</taxon>
    </lineage>
</organism>
<evidence type="ECO:0000256" key="7">
    <source>
        <dbReference type="ARBA" id="ARBA00022756"/>
    </source>
</evidence>
<feature type="domain" description="Methyltransferase type 11" evidence="9">
    <location>
        <begin position="51"/>
        <end position="144"/>
    </location>
</feature>
<evidence type="ECO:0000256" key="3">
    <source>
        <dbReference type="ARBA" id="ARBA00012327"/>
    </source>
</evidence>
<comment type="similarity">
    <text evidence="8">Belongs to the methyltransferase superfamily.</text>
</comment>